<keyword evidence="2" id="KW-1185">Reference proteome</keyword>
<organism evidence="1 2">
    <name type="scientific">Hymenobacter glaciei</name>
    <dbReference type="NCBI Taxonomy" id="877209"/>
    <lineage>
        <taxon>Bacteria</taxon>
        <taxon>Pseudomonadati</taxon>
        <taxon>Bacteroidota</taxon>
        <taxon>Cytophagia</taxon>
        <taxon>Cytophagales</taxon>
        <taxon>Hymenobacteraceae</taxon>
        <taxon>Hymenobacter</taxon>
    </lineage>
</organism>
<gene>
    <name evidence="1" type="ORF">GCM10022409_31570</name>
</gene>
<sequence>MNTVLYEGKAGIPADTASEMRLLLHRNAYQLPKNDCFAGLPDTLRMNPYASLANPLPGDELAFLLKNNPAQATDTIRTLFLDVNQLGLSQGEWDTYYSLKAYLANGPKQGPGTELLPGVRINLSRSRTSLAAEKIGHFTFDLRKYRIPMPAQGVYVSLKRIVVEGESFSGPERPDNYIPTGPMLGPACTQAKSSAWVYTHTTGWRPLTSAENPAPLYHEAIQVELVGYK</sequence>
<dbReference type="EMBL" id="BAABDK010000025">
    <property type="protein sequence ID" value="GAA4043258.1"/>
    <property type="molecule type" value="Genomic_DNA"/>
</dbReference>
<reference evidence="2" key="1">
    <citation type="journal article" date="2019" name="Int. J. Syst. Evol. Microbiol.">
        <title>The Global Catalogue of Microorganisms (GCM) 10K type strain sequencing project: providing services to taxonomists for standard genome sequencing and annotation.</title>
        <authorList>
            <consortium name="The Broad Institute Genomics Platform"/>
            <consortium name="The Broad Institute Genome Sequencing Center for Infectious Disease"/>
            <person name="Wu L."/>
            <person name="Ma J."/>
        </authorList>
    </citation>
    <scope>NUCLEOTIDE SEQUENCE [LARGE SCALE GENOMIC DNA]</scope>
    <source>
        <strain evidence="2">JCM 17225</strain>
    </source>
</reference>
<evidence type="ECO:0000313" key="1">
    <source>
        <dbReference type="EMBL" id="GAA4043258.1"/>
    </source>
</evidence>
<dbReference type="Proteomes" id="UP001501469">
    <property type="component" value="Unassembled WGS sequence"/>
</dbReference>
<protein>
    <submittedName>
        <fullName evidence="1">Uncharacterized protein</fullName>
    </submittedName>
</protein>
<dbReference type="RefSeq" id="WP_345056414.1">
    <property type="nucleotide sequence ID" value="NZ_BAABDK010000025.1"/>
</dbReference>
<evidence type="ECO:0000313" key="2">
    <source>
        <dbReference type="Proteomes" id="UP001501469"/>
    </source>
</evidence>
<name>A0ABP7UH11_9BACT</name>
<proteinExistence type="predicted"/>
<comment type="caution">
    <text evidence="1">The sequence shown here is derived from an EMBL/GenBank/DDBJ whole genome shotgun (WGS) entry which is preliminary data.</text>
</comment>
<accession>A0ABP7UH11</accession>